<evidence type="ECO:0000259" key="1">
    <source>
        <dbReference type="PROSITE" id="PS51184"/>
    </source>
</evidence>
<accession>F0ZUX8</accession>
<dbReference type="SUPFAM" id="SSF51197">
    <property type="entry name" value="Clavaminate synthase-like"/>
    <property type="match status" value="1"/>
</dbReference>
<dbReference type="InterPro" id="IPR003347">
    <property type="entry name" value="JmjC_dom"/>
</dbReference>
<proteinExistence type="predicted"/>
<dbReference type="OrthoDB" id="47172at2759"/>
<dbReference type="PROSITE" id="PS51184">
    <property type="entry name" value="JMJC"/>
    <property type="match status" value="1"/>
</dbReference>
<reference evidence="3" key="1">
    <citation type="journal article" date="2011" name="Genome Biol.">
        <title>Comparative genomics of the social amoebae Dictyostelium discoideum and Dictyostelium purpureum.</title>
        <authorList>
            <consortium name="US DOE Joint Genome Institute (JGI-PGF)"/>
            <person name="Sucgang R."/>
            <person name="Kuo A."/>
            <person name="Tian X."/>
            <person name="Salerno W."/>
            <person name="Parikh A."/>
            <person name="Feasley C.L."/>
            <person name="Dalin E."/>
            <person name="Tu H."/>
            <person name="Huang E."/>
            <person name="Barry K."/>
            <person name="Lindquist E."/>
            <person name="Shapiro H."/>
            <person name="Bruce D."/>
            <person name="Schmutz J."/>
            <person name="Salamov A."/>
            <person name="Fey P."/>
            <person name="Gaudet P."/>
            <person name="Anjard C."/>
            <person name="Babu M.M."/>
            <person name="Basu S."/>
            <person name="Bushmanova Y."/>
            <person name="van der Wel H."/>
            <person name="Katoh-Kurasawa M."/>
            <person name="Dinh C."/>
            <person name="Coutinho P.M."/>
            <person name="Saito T."/>
            <person name="Elias M."/>
            <person name="Schaap P."/>
            <person name="Kay R.R."/>
            <person name="Henrissat B."/>
            <person name="Eichinger L."/>
            <person name="Rivero F."/>
            <person name="Putnam N.H."/>
            <person name="West C.M."/>
            <person name="Loomis W.F."/>
            <person name="Chisholm R.L."/>
            <person name="Shaulsky G."/>
            <person name="Strassmann J.E."/>
            <person name="Queller D.C."/>
            <person name="Kuspa A."/>
            <person name="Grigoriev I.V."/>
        </authorList>
    </citation>
    <scope>NUCLEOTIDE SEQUENCE [LARGE SCALE GENOMIC DNA]</scope>
    <source>
        <strain evidence="3">QSDP1</strain>
    </source>
</reference>
<dbReference type="PANTHER" id="PTHR12461:SF103">
    <property type="entry name" value="JMJC DOMAIN-CONTAINING PROTEIN A-RELATED"/>
    <property type="match status" value="1"/>
</dbReference>
<dbReference type="KEGG" id="dpp:DICPUDRAFT_20816"/>
<keyword evidence="3" id="KW-1185">Reference proteome</keyword>
<evidence type="ECO:0000313" key="2">
    <source>
        <dbReference type="EMBL" id="EGC32256.1"/>
    </source>
</evidence>
<dbReference type="OMA" id="DINCDII"/>
<dbReference type="InterPro" id="IPR041667">
    <property type="entry name" value="Cupin_8"/>
</dbReference>
<feature type="domain" description="JmjC" evidence="1">
    <location>
        <begin position="104"/>
        <end position="255"/>
    </location>
</feature>
<dbReference type="FunFam" id="2.60.120.650:FF:000080">
    <property type="entry name" value="JmjC domain-containing protein A"/>
    <property type="match status" value="1"/>
</dbReference>
<protein>
    <recommendedName>
        <fullName evidence="1">JmjC domain-containing protein</fullName>
    </recommendedName>
</protein>
<dbReference type="RefSeq" id="XP_003291223.1">
    <property type="nucleotide sequence ID" value="XM_003291175.1"/>
</dbReference>
<organism evidence="2 3">
    <name type="scientific">Dictyostelium purpureum</name>
    <name type="common">Slime mold</name>
    <dbReference type="NCBI Taxonomy" id="5786"/>
    <lineage>
        <taxon>Eukaryota</taxon>
        <taxon>Amoebozoa</taxon>
        <taxon>Evosea</taxon>
        <taxon>Eumycetozoa</taxon>
        <taxon>Dictyostelia</taxon>
        <taxon>Dictyosteliales</taxon>
        <taxon>Dictyosteliaceae</taxon>
        <taxon>Dictyostelium</taxon>
    </lineage>
</organism>
<sequence>EIERNNSSKIESDLFYNQYLNKRKPVVFNKLAKDGNWDALKKWTPEYLCSIIGNEEVDVNKCSFIGYNKDLIKMKFNEYFLLNEKLKNNNSKGKLIQNKKKDIPYLRNYEMYDFKDEKINQDFFNDTKGELLFNKEIHDTVIKRTFIGIKNSITQLHIDTADNLVTVINGSKYIIMISPSEESLLNYEKLKTIEISFNNENDGVPVENHPGFESVNNIYYTILNSGESLFIPNGWLHYVQNIDFTISTSCWGKKL</sequence>
<dbReference type="eggNOG" id="KOG2132">
    <property type="taxonomic scope" value="Eukaryota"/>
</dbReference>
<feature type="non-terminal residue" evidence="2">
    <location>
        <position position="1"/>
    </location>
</feature>
<dbReference type="Proteomes" id="UP000001064">
    <property type="component" value="Unassembled WGS sequence"/>
</dbReference>
<dbReference type="InParanoid" id="F0ZUX8"/>
<evidence type="ECO:0000313" key="3">
    <source>
        <dbReference type="Proteomes" id="UP000001064"/>
    </source>
</evidence>
<dbReference type="GO" id="GO:0016706">
    <property type="term" value="F:2-oxoglutarate-dependent dioxygenase activity"/>
    <property type="evidence" value="ECO:0000318"/>
    <property type="project" value="GO_Central"/>
</dbReference>
<dbReference type="Gene3D" id="2.60.120.650">
    <property type="entry name" value="Cupin"/>
    <property type="match status" value="1"/>
</dbReference>
<name>F0ZUX8_DICPU</name>
<dbReference type="AlphaFoldDB" id="F0ZUX8"/>
<dbReference type="GeneID" id="10507398"/>
<gene>
    <name evidence="2" type="ORF">DICPUDRAFT_20816</name>
</gene>
<dbReference type="Pfam" id="PF13621">
    <property type="entry name" value="Cupin_8"/>
    <property type="match status" value="1"/>
</dbReference>
<dbReference type="STRING" id="5786.F0ZUX8"/>
<dbReference type="PANTHER" id="PTHR12461">
    <property type="entry name" value="HYPOXIA-INDUCIBLE FACTOR 1 ALPHA INHIBITOR-RELATED"/>
    <property type="match status" value="1"/>
</dbReference>
<feature type="non-terminal residue" evidence="2">
    <location>
        <position position="255"/>
    </location>
</feature>
<dbReference type="VEuPathDB" id="AmoebaDB:DICPUDRAFT_20816"/>
<dbReference type="EMBL" id="GL871203">
    <property type="protein sequence ID" value="EGC32256.1"/>
    <property type="molecule type" value="Genomic_DNA"/>
</dbReference>